<keyword evidence="2" id="KW-1185">Reference proteome</keyword>
<sequence>MASRDLHNIIHPVPLIAPVAARTDNTAIVSAIIDTSGYEACELVLITGTNTDADATFAVLVEDGDNASLTDNAAVADSQLIGTEADAGFTFADDVECRKIGYKGGKRYVRMTVTPSGNDSGNIFIAGVAILGNPRHAPTDNPPS</sequence>
<name>A0A2R4MEJ2_9HYPH</name>
<evidence type="ECO:0000313" key="1">
    <source>
        <dbReference type="EMBL" id="AVX04334.1"/>
    </source>
</evidence>
<dbReference type="KEGG" id="mmyr:MXMO3_01809"/>
<dbReference type="RefSeq" id="WP_117395665.1">
    <property type="nucleotide sequence ID" value="NZ_CP021330.1"/>
</dbReference>
<dbReference type="EMBL" id="CP021330">
    <property type="protein sequence ID" value="AVX04334.1"/>
    <property type="molecule type" value="Genomic_DNA"/>
</dbReference>
<dbReference type="Proteomes" id="UP000258927">
    <property type="component" value="Chromosome"/>
</dbReference>
<accession>A0A2R4MEJ2</accession>
<organism evidence="1 2">
    <name type="scientific">Maritalea myrionectae</name>
    <dbReference type="NCBI Taxonomy" id="454601"/>
    <lineage>
        <taxon>Bacteria</taxon>
        <taxon>Pseudomonadati</taxon>
        <taxon>Pseudomonadota</taxon>
        <taxon>Alphaproteobacteria</taxon>
        <taxon>Hyphomicrobiales</taxon>
        <taxon>Devosiaceae</taxon>
        <taxon>Maritalea</taxon>
    </lineage>
</organism>
<reference evidence="1 2" key="1">
    <citation type="submission" date="2017-05" db="EMBL/GenBank/DDBJ databases">
        <title>Genome Analysis of Maritalea myrionectae HL2708#5.</title>
        <authorList>
            <consortium name="Cotde Inc.-PKNU"/>
            <person name="Jang D."/>
            <person name="Oh H.-M."/>
        </authorList>
    </citation>
    <scope>NUCLEOTIDE SEQUENCE [LARGE SCALE GENOMIC DNA]</scope>
    <source>
        <strain evidence="1 2">HL2708#5</strain>
    </source>
</reference>
<evidence type="ECO:0000313" key="2">
    <source>
        <dbReference type="Proteomes" id="UP000258927"/>
    </source>
</evidence>
<protein>
    <submittedName>
        <fullName evidence="1">Uncharacterized protein</fullName>
    </submittedName>
</protein>
<gene>
    <name evidence="1" type="ORF">MXMO3_01809</name>
</gene>
<dbReference type="AlphaFoldDB" id="A0A2R4MEJ2"/>
<proteinExistence type="predicted"/>